<gene>
    <name evidence="5" type="ORF">DL240_15295</name>
</gene>
<feature type="region of interest" description="Disordered" evidence="1">
    <location>
        <begin position="28"/>
        <end position="72"/>
    </location>
</feature>
<evidence type="ECO:0000313" key="5">
    <source>
        <dbReference type="EMBL" id="RAL20681.1"/>
    </source>
</evidence>
<evidence type="ECO:0000313" key="6">
    <source>
        <dbReference type="Proteomes" id="UP000249169"/>
    </source>
</evidence>
<dbReference type="InterPro" id="IPR008160">
    <property type="entry name" value="Collagen"/>
</dbReference>
<dbReference type="RefSeq" id="WP_111730773.1">
    <property type="nucleotide sequence ID" value="NZ_QHKO01000008.1"/>
</dbReference>
<dbReference type="EMBL" id="QHKO01000008">
    <property type="protein sequence ID" value="RAL20681.1"/>
    <property type="molecule type" value="Genomic_DNA"/>
</dbReference>
<keyword evidence="2" id="KW-0732">Signal</keyword>
<sequence>MNTSPSYKLRLLLCAALTTGALACGGAEAEQGAQGPQGPVGEQGEPGESGQPGEDGEDGQPGNDAEPGEDGANSLVLTENVEPGDVCANGGVTVSVGIDANGDDVLGEAEIDASETICNQNDAVQDICDEAFAITGISGADQALYLGRESDPITVETNDDANLTLAFVGGATLEPTLTSNTTFTLTPQELGEGQRITLVAAGQCGTEVTQLSFAEIEAPVATLRLVHLVPGTGELDMTLTGTSELLAVADFEETDAPMALDPGTYSFDLHEGDTLVGTTDPYDYALGGSYTVVAYSNQGALDVMILEDDVRTEPADDAFRARFIHSAELAGTVTISAGPDADSLNAIAAGVPFGDVGSFTDYLGGLGALQIDSGGTLLTYDTGVSSALTAGDIANVFAYQTQGGNVRLLIQQLNTTAGETSILKAAGARTPLFDFEDGTLPTEFTHSGDLGWEIESDPNVSLGDHSLVSGPIDHNSRSELEIELEFTEPGIFMFDWKVSSESNYDPLFFCDYDAASCNPYYPNFAARTSGEKDWAPVSYEIPAAGTYTFSWVYRKDISNSLGEDRGWIDNLRFEQPEPSLL</sequence>
<dbReference type="Pfam" id="PF23657">
    <property type="entry name" value="DUF7151"/>
    <property type="match status" value="1"/>
</dbReference>
<dbReference type="Pfam" id="PF14344">
    <property type="entry name" value="DUF4397"/>
    <property type="match status" value="1"/>
</dbReference>
<feature type="domain" description="DUF7151" evidence="4">
    <location>
        <begin position="73"/>
        <end position="118"/>
    </location>
</feature>
<keyword evidence="6" id="KW-1185">Reference proteome</keyword>
<dbReference type="Proteomes" id="UP000249169">
    <property type="component" value="Unassembled WGS sequence"/>
</dbReference>
<dbReference type="AlphaFoldDB" id="A0A328C4K5"/>
<dbReference type="OrthoDB" id="5432800at2"/>
<feature type="domain" description="DUF4397" evidence="3">
    <location>
        <begin position="221"/>
        <end position="335"/>
    </location>
</feature>
<name>A0A328C4K5_9DELT</name>
<evidence type="ECO:0000259" key="4">
    <source>
        <dbReference type="Pfam" id="PF23657"/>
    </source>
</evidence>
<feature type="chain" id="PRO_5016239500" evidence="2">
    <location>
        <begin position="24"/>
        <end position="581"/>
    </location>
</feature>
<organism evidence="5 6">
    <name type="scientific">Lujinxingia litoralis</name>
    <dbReference type="NCBI Taxonomy" id="2211119"/>
    <lineage>
        <taxon>Bacteria</taxon>
        <taxon>Deltaproteobacteria</taxon>
        <taxon>Bradymonadales</taxon>
        <taxon>Lujinxingiaceae</taxon>
        <taxon>Lujinxingia</taxon>
    </lineage>
</organism>
<evidence type="ECO:0000256" key="1">
    <source>
        <dbReference type="SAM" id="MobiDB-lite"/>
    </source>
</evidence>
<evidence type="ECO:0000256" key="2">
    <source>
        <dbReference type="SAM" id="SignalP"/>
    </source>
</evidence>
<protein>
    <submittedName>
        <fullName evidence="5">Uncharacterized protein</fullName>
    </submittedName>
</protein>
<dbReference type="InterPro" id="IPR055575">
    <property type="entry name" value="DUF7151"/>
</dbReference>
<comment type="caution">
    <text evidence="5">The sequence shown here is derived from an EMBL/GenBank/DDBJ whole genome shotgun (WGS) entry which is preliminary data.</text>
</comment>
<proteinExistence type="predicted"/>
<dbReference type="Pfam" id="PF01391">
    <property type="entry name" value="Collagen"/>
    <property type="match status" value="1"/>
</dbReference>
<reference evidence="5 6" key="1">
    <citation type="submission" date="2018-05" db="EMBL/GenBank/DDBJ databases">
        <title>Lujinxingia marina gen. nov. sp. nov., a new facultative anaerobic member of the class Deltaproteobacteria, and proposal of Lujinxingaceae fam. nov.</title>
        <authorList>
            <person name="Li C.-M."/>
        </authorList>
    </citation>
    <scope>NUCLEOTIDE SEQUENCE [LARGE SCALE GENOMIC DNA]</scope>
    <source>
        <strain evidence="5 6">B210</strain>
    </source>
</reference>
<feature type="signal peptide" evidence="2">
    <location>
        <begin position="1"/>
        <end position="23"/>
    </location>
</feature>
<feature type="compositionally biased region" description="Low complexity" evidence="1">
    <location>
        <begin position="28"/>
        <end position="52"/>
    </location>
</feature>
<evidence type="ECO:0000259" key="3">
    <source>
        <dbReference type="Pfam" id="PF14344"/>
    </source>
</evidence>
<dbReference type="InterPro" id="IPR025510">
    <property type="entry name" value="DUF4397"/>
</dbReference>
<accession>A0A328C4K5</accession>